<keyword evidence="2" id="KW-1185">Reference proteome</keyword>
<accession>G8WP26</accession>
<sequence length="104" mass="11140">MEEEDSGACDVADQEGTRILSEQCGTCILRAGTPVPPQAVRRVIRSALEADGHVVCHETAVRGVPAAVCRGFVDRYGDQALSIRLAHVIGIREIPPPSSLTSRF</sequence>
<reference evidence="2" key="1">
    <citation type="submission" date="2011-12" db="EMBL/GenBank/DDBJ databases">
        <title>Complete genome sequence of Streptomyces cattleya strain DSM 46488.</title>
        <authorList>
            <person name="Ou H.-Y."/>
            <person name="Li P."/>
            <person name="Zhao C."/>
            <person name="O'Hagan D."/>
            <person name="Deng Z."/>
        </authorList>
    </citation>
    <scope>NUCLEOTIDE SEQUENCE [LARGE SCALE GENOMIC DNA]</scope>
    <source>
        <strain evidence="2">ATCC 35852 / DSM 46488 / JCM 4925 / NBRC 14057 / NRRL 8057</strain>
    </source>
</reference>
<dbReference type="HOGENOM" id="CLU_2060098_0_0_11"/>
<dbReference type="Proteomes" id="UP000007842">
    <property type="component" value="Chromosome"/>
</dbReference>
<evidence type="ECO:0000313" key="2">
    <source>
        <dbReference type="Proteomes" id="UP000007842"/>
    </source>
</evidence>
<dbReference type="AlphaFoldDB" id="G8WP26"/>
<name>G8WP26_STREN</name>
<dbReference type="EMBL" id="CP003219">
    <property type="protein sequence ID" value="AEW94060.1"/>
    <property type="molecule type" value="Genomic_DNA"/>
</dbReference>
<gene>
    <name evidence="1" type="ordered locus">SCATT_16890</name>
</gene>
<protein>
    <submittedName>
        <fullName evidence="1">Uncharacterized protein</fullName>
    </submittedName>
</protein>
<proteinExistence type="predicted"/>
<evidence type="ECO:0000313" key="1">
    <source>
        <dbReference type="EMBL" id="AEW94060.1"/>
    </source>
</evidence>
<dbReference type="KEGG" id="scy:SCATT_16890"/>
<organism evidence="1 2">
    <name type="scientific">Streptantibioticus cattleyicolor (strain ATCC 35852 / DSM 46488 / JCM 4925 / NBRC 14057 / NRRL 8057)</name>
    <name type="common">Streptomyces cattleya</name>
    <dbReference type="NCBI Taxonomy" id="1003195"/>
    <lineage>
        <taxon>Bacteria</taxon>
        <taxon>Bacillati</taxon>
        <taxon>Actinomycetota</taxon>
        <taxon>Actinomycetes</taxon>
        <taxon>Kitasatosporales</taxon>
        <taxon>Streptomycetaceae</taxon>
        <taxon>Streptantibioticus</taxon>
    </lineage>
</organism>